<evidence type="ECO:0000313" key="2">
    <source>
        <dbReference type="Proteomes" id="UP001064896"/>
    </source>
</evidence>
<proteinExistence type="predicted"/>
<dbReference type="Proteomes" id="UP001064896">
    <property type="component" value="Chromosome"/>
</dbReference>
<reference evidence="1" key="1">
    <citation type="submission" date="2020-05" db="EMBL/GenBank/DDBJ databases">
        <title>Complete genome sequence of Pseudomonas sp. Sm006.</title>
        <authorList>
            <person name="Takeuchi K."/>
            <person name="Someya N."/>
        </authorList>
    </citation>
    <scope>NUCLEOTIDE SEQUENCE</scope>
    <source>
        <strain evidence="1">Sm006</strain>
    </source>
</reference>
<name>A0ABM7L965_9PSED</name>
<accession>A0ABM7L965</accession>
<dbReference type="EMBL" id="AP023081">
    <property type="protein sequence ID" value="BCD85948.1"/>
    <property type="molecule type" value="Genomic_DNA"/>
</dbReference>
<gene>
    <name evidence="1" type="ORF">PSm6_23550</name>
</gene>
<keyword evidence="2" id="KW-1185">Reference proteome</keyword>
<evidence type="ECO:0000313" key="1">
    <source>
        <dbReference type="EMBL" id="BCD85948.1"/>
    </source>
</evidence>
<organism evidence="1 2">
    <name type="scientific">Pseudomonas solani</name>
    <dbReference type="NCBI Taxonomy" id="2731552"/>
    <lineage>
        <taxon>Bacteria</taxon>
        <taxon>Pseudomonadati</taxon>
        <taxon>Pseudomonadota</taxon>
        <taxon>Gammaproteobacteria</taxon>
        <taxon>Pseudomonadales</taxon>
        <taxon>Pseudomonadaceae</taxon>
        <taxon>Pseudomonas</taxon>
    </lineage>
</organism>
<protein>
    <submittedName>
        <fullName evidence="1">Uncharacterized protein</fullName>
    </submittedName>
</protein>
<sequence length="79" mass="8227">MAAWLEAQNSRAVQARSGIVLVMGMAAVLRGLAAAVWGAPCRCASAPRRFPPKDGPAKDWCGARNFTGVTRGDPGSDAE</sequence>